<comment type="catalytic activity">
    <reaction evidence="1">
        <text>an L-aminoacyl-L-amino acid + H2O = 2 an L-alpha-amino acid</text>
        <dbReference type="Rhea" id="RHEA:48940"/>
        <dbReference type="ChEBI" id="CHEBI:15377"/>
        <dbReference type="ChEBI" id="CHEBI:59869"/>
        <dbReference type="ChEBI" id="CHEBI:77460"/>
        <dbReference type="EC" id="3.4.13.19"/>
    </reaction>
</comment>
<dbReference type="EC" id="3.4.-.-" evidence="6"/>
<gene>
    <name evidence="7" type="ORF">HMPREF0428_01504</name>
</gene>
<dbReference type="Pfam" id="PF03577">
    <property type="entry name" value="Peptidase_C69"/>
    <property type="match status" value="1"/>
</dbReference>
<evidence type="ECO:0000313" key="8">
    <source>
        <dbReference type="Proteomes" id="UP000004773"/>
    </source>
</evidence>
<organism evidence="7 8">
    <name type="scientific">Gemella haemolysans M341</name>
    <dbReference type="NCBI Taxonomy" id="562981"/>
    <lineage>
        <taxon>Bacteria</taxon>
        <taxon>Bacillati</taxon>
        <taxon>Bacillota</taxon>
        <taxon>Bacilli</taxon>
        <taxon>Bacillales</taxon>
        <taxon>Gemellaceae</taxon>
        <taxon>Gemella</taxon>
    </lineage>
</organism>
<evidence type="ECO:0000256" key="6">
    <source>
        <dbReference type="RuleBase" id="RU364089"/>
    </source>
</evidence>
<dbReference type="NCBIfam" id="NF033678">
    <property type="entry name" value="C69_fam_dipept"/>
    <property type="match status" value="1"/>
</dbReference>
<evidence type="ECO:0000256" key="4">
    <source>
        <dbReference type="ARBA" id="ARBA00022801"/>
    </source>
</evidence>
<dbReference type="AlphaFoldDB" id="A0AA87DXU9"/>
<dbReference type="Proteomes" id="UP000004773">
    <property type="component" value="Unassembled WGS sequence"/>
</dbReference>
<protein>
    <recommendedName>
        <fullName evidence="6">Dipeptidase</fullName>
        <ecNumber evidence="6">3.4.-.-</ecNumber>
    </recommendedName>
</protein>
<keyword evidence="4 6" id="KW-0378">Hydrolase</keyword>
<accession>A0AA87DXU9</accession>
<dbReference type="RefSeq" id="WP_003147645.1">
    <property type="nucleotide sequence ID" value="NZ_GL883584.1"/>
</dbReference>
<evidence type="ECO:0000256" key="5">
    <source>
        <dbReference type="ARBA" id="ARBA00022997"/>
    </source>
</evidence>
<comment type="similarity">
    <text evidence="2 6">Belongs to the peptidase C69 family.</text>
</comment>
<dbReference type="InterPro" id="IPR005322">
    <property type="entry name" value="Peptidase_C69"/>
</dbReference>
<dbReference type="InterPro" id="IPR047804">
    <property type="entry name" value="C69_dipept_A-like"/>
</dbReference>
<dbReference type="GO" id="GO:0006508">
    <property type="term" value="P:proteolysis"/>
    <property type="evidence" value="ECO:0007669"/>
    <property type="project" value="UniProtKB-KW"/>
</dbReference>
<evidence type="ECO:0000313" key="7">
    <source>
        <dbReference type="EMBL" id="EGF86909.1"/>
    </source>
</evidence>
<sequence>MGCTTILVGKNASYDGSTMVARTEDSPSGVFRSKKFINVSPEEQPRKYKSVISKVEIELPNNPVRYTAVPNAILDNGIWGQCGANEYNVSMSATETITSNERVLGADPLVEYKPAVGNPGDADYVPEQVGGIGEEDIYTIVMPYIATAREGVEFLGKLLEKYGTYEMNGIAFQDENEIWWFETIGGHHWMARRVPDDSYVIMPNQLGIDKFDFEDAFGARKEYMCSSDLKEFVDKYHLDLSIDGNFNPRHAFGSRSDADHTYNTPRAWILQRYFNPTSNTYDGINSDYRPDSDNLPWARVPEKKITVEDIKYGLSHHYQGTEYDSYSKNINSVKKGTLRPIGINRTNFLGLVQIRPYMPDELKSIQWLAVGSCVFNAIVPFYTNINRTPEYLSNTTNQVTTENFYWTNRLIAALCDAHFADTASHVERYQLKVQSQSRELLNKYDEEFIETKVSREAAKNYLEKANDKIAKELKVQTDDLLDKALFTASCNMKNKFARSDA</sequence>
<comment type="caution">
    <text evidence="7">The sequence shown here is derived from an EMBL/GenBank/DDBJ whole genome shotgun (WGS) entry which is preliminary data.</text>
</comment>
<name>A0AA87DXU9_9BACL</name>
<evidence type="ECO:0000256" key="2">
    <source>
        <dbReference type="ARBA" id="ARBA00007225"/>
    </source>
</evidence>
<dbReference type="EMBL" id="ACRO01000034">
    <property type="protein sequence ID" value="EGF86909.1"/>
    <property type="molecule type" value="Genomic_DNA"/>
</dbReference>
<dbReference type="GO" id="GO:0016805">
    <property type="term" value="F:dipeptidase activity"/>
    <property type="evidence" value="ECO:0007669"/>
    <property type="project" value="UniProtKB-KW"/>
</dbReference>
<dbReference type="PANTHER" id="PTHR12994">
    <property type="entry name" value="SECERNIN"/>
    <property type="match status" value="1"/>
</dbReference>
<keyword evidence="5 6" id="KW-0224">Dipeptidase</keyword>
<evidence type="ECO:0000256" key="1">
    <source>
        <dbReference type="ARBA" id="ARBA00001670"/>
    </source>
</evidence>
<evidence type="ECO:0000256" key="3">
    <source>
        <dbReference type="ARBA" id="ARBA00022670"/>
    </source>
</evidence>
<keyword evidence="3 6" id="KW-0645">Protease</keyword>
<dbReference type="PANTHER" id="PTHR12994:SF17">
    <property type="entry name" value="LD30995P"/>
    <property type="match status" value="1"/>
</dbReference>
<dbReference type="GO" id="GO:0070004">
    <property type="term" value="F:cysteine-type exopeptidase activity"/>
    <property type="evidence" value="ECO:0007669"/>
    <property type="project" value="InterPro"/>
</dbReference>
<reference evidence="7 8" key="1">
    <citation type="submission" date="2011-03" db="EMBL/GenBank/DDBJ databases">
        <title>The Genome Sequence of Gemella haemolysans M341.</title>
        <authorList>
            <consortium name="The Broad Institute Genome Sequencing Platform"/>
            <consortium name="The Broad Institute Genome Sequencing Center for Infectious Disease"/>
            <person name="Earl A."/>
            <person name="Ward D."/>
            <person name="Feldgarden M."/>
            <person name="Gevers D."/>
            <person name="Sibley C.D."/>
            <person name="Field T.R."/>
            <person name="Grinwis M."/>
            <person name="Eshaghurshan C.S."/>
            <person name="Surette M.G."/>
            <person name="Young S.K."/>
            <person name="Zeng Q."/>
            <person name="Gargeya S."/>
            <person name="Fitzgerald M."/>
            <person name="Haas B."/>
            <person name="Abouelleil A."/>
            <person name="Alvarado L."/>
            <person name="Arachchi H.M."/>
            <person name="Berlin A."/>
            <person name="Brown A."/>
            <person name="Chapman S.B."/>
            <person name="Chen Z."/>
            <person name="Dunbar C."/>
            <person name="Freedman E."/>
            <person name="Gearin G."/>
            <person name="Gellesch M."/>
            <person name="Goldberg J."/>
            <person name="Griggs A."/>
            <person name="Gujja S."/>
            <person name="Heilman E.R."/>
            <person name="Heiman D."/>
            <person name="Howarth C."/>
            <person name="Larson L."/>
            <person name="Lui A."/>
            <person name="MacDonald P.J.P."/>
            <person name="Mehta T."/>
            <person name="Montmayeur A."/>
            <person name="Murphy C."/>
            <person name="Neiman D."/>
            <person name="Pearson M."/>
            <person name="Priest M."/>
            <person name="Roberts A."/>
            <person name="Saif S."/>
            <person name="Shea T."/>
            <person name="Shenoy N."/>
            <person name="Sisk P."/>
            <person name="Stolte C."/>
            <person name="Sykes S."/>
            <person name="White J."/>
            <person name="Yandava C."/>
            <person name="Wortman J."/>
            <person name="Nusbaum C."/>
            <person name="Birren B."/>
        </authorList>
    </citation>
    <scope>NUCLEOTIDE SEQUENCE [LARGE SCALE GENOMIC DNA]</scope>
    <source>
        <strain evidence="7 8">M341</strain>
    </source>
</reference>
<proteinExistence type="inferred from homology"/>